<dbReference type="CDD" id="cd14498">
    <property type="entry name" value="DSP"/>
    <property type="match status" value="1"/>
</dbReference>
<dbReference type="EMBL" id="LGRN01000108">
    <property type="protein sequence ID" value="OJD16418.1"/>
    <property type="molecule type" value="Genomic_DNA"/>
</dbReference>
<keyword evidence="4" id="KW-1185">Reference proteome</keyword>
<organism evidence="3 4">
    <name type="scientific">Emergomyces pasteurianus Ep9510</name>
    <dbReference type="NCBI Taxonomy" id="1447872"/>
    <lineage>
        <taxon>Eukaryota</taxon>
        <taxon>Fungi</taxon>
        <taxon>Dikarya</taxon>
        <taxon>Ascomycota</taxon>
        <taxon>Pezizomycotina</taxon>
        <taxon>Eurotiomycetes</taxon>
        <taxon>Eurotiomycetidae</taxon>
        <taxon>Onygenales</taxon>
        <taxon>Ajellomycetaceae</taxon>
        <taxon>Emergomyces</taxon>
    </lineage>
</organism>
<dbReference type="AlphaFoldDB" id="A0A1J9PKL4"/>
<evidence type="ECO:0000259" key="2">
    <source>
        <dbReference type="SMART" id="SM00195"/>
    </source>
</evidence>
<dbReference type="PANTHER" id="PTHR46588">
    <property type="entry name" value="SERINE/THREONINE/TYROSINE-INTERACTING PROTEIN"/>
    <property type="match status" value="1"/>
</dbReference>
<evidence type="ECO:0000313" key="4">
    <source>
        <dbReference type="Proteomes" id="UP000182235"/>
    </source>
</evidence>
<dbReference type="GO" id="GO:0062026">
    <property type="term" value="P:negative regulation of SCF-dependent proteasomal ubiquitin-dependent catabolic process"/>
    <property type="evidence" value="ECO:0007669"/>
    <property type="project" value="TreeGrafter"/>
</dbReference>
<dbReference type="VEuPathDB" id="FungiDB:AJ78_03405"/>
<dbReference type="Gene3D" id="3.90.190.10">
    <property type="entry name" value="Protein tyrosine phosphatase superfamily"/>
    <property type="match status" value="1"/>
</dbReference>
<dbReference type="GO" id="GO:0005654">
    <property type="term" value="C:nucleoplasm"/>
    <property type="evidence" value="ECO:0007669"/>
    <property type="project" value="TreeGrafter"/>
</dbReference>
<feature type="compositionally biased region" description="Low complexity" evidence="1">
    <location>
        <begin position="274"/>
        <end position="290"/>
    </location>
</feature>
<dbReference type="GO" id="GO:0005737">
    <property type="term" value="C:cytoplasm"/>
    <property type="evidence" value="ECO:0007669"/>
    <property type="project" value="TreeGrafter"/>
</dbReference>
<dbReference type="InterPro" id="IPR029021">
    <property type="entry name" value="Prot-tyrosine_phosphatase-like"/>
</dbReference>
<proteinExistence type="predicted"/>
<dbReference type="InterPro" id="IPR052449">
    <property type="entry name" value="STYX-Interacting_Phosphatase"/>
</dbReference>
<dbReference type="GO" id="GO:1990444">
    <property type="term" value="F:F-box domain binding"/>
    <property type="evidence" value="ECO:0007669"/>
    <property type="project" value="TreeGrafter"/>
</dbReference>
<feature type="domain" description="Tyrosine-protein phosphatase" evidence="2">
    <location>
        <begin position="95"/>
        <end position="261"/>
    </location>
</feature>
<evidence type="ECO:0000313" key="3">
    <source>
        <dbReference type="EMBL" id="OJD16418.1"/>
    </source>
</evidence>
<name>A0A1J9PKL4_9EURO</name>
<dbReference type="SMART" id="SM00195">
    <property type="entry name" value="DSPc"/>
    <property type="match status" value="1"/>
</dbReference>
<sequence>MEGEVVDQGLVPTTAINNHETSYIPTQPYSSGLVNIWPGISNSLDYNLLRDFGAPTSHDFPGGYLACDHFFQSLGKESFHSSFSLMGWQYDQRRKAQMILPFLYVGPTSAARDVEFVKREGITYLLGIRGPLPYHSRVVKADQCAAALDIKADNIVVTDDQELIKLLPDIIRGINEHICCCPVHHRDATATPGKAARSKPWKKVLIFCETGNELSATIVVAYVMAILNYDVLPAFINVQGRRLSCNLPDSLILVLQTFGSILAAKRDVMQAMNATTGSNGNAANSTGLSSPKKRAIDDTMQDLEDGVGSVPNVEMLSCLDRDRFASRSPQPPFSDASI</sequence>
<accession>A0A1J9PKL4</accession>
<dbReference type="STRING" id="1447872.A0A1J9PKL4"/>
<gene>
    <name evidence="3" type="ORF">AJ78_03405</name>
</gene>
<protein>
    <recommendedName>
        <fullName evidence="2">Tyrosine-protein phosphatase domain-containing protein</fullName>
    </recommendedName>
</protein>
<reference evidence="3 4" key="1">
    <citation type="submission" date="2015-07" db="EMBL/GenBank/DDBJ databases">
        <title>Emmonsia species relationships and genome sequence.</title>
        <authorList>
            <consortium name="The Broad Institute Genomics Platform"/>
            <person name="Cuomo C.A."/>
            <person name="Munoz J.F."/>
            <person name="Imamovic A."/>
            <person name="Priest M.E."/>
            <person name="Young S."/>
            <person name="Clay O.K."/>
            <person name="McEwen J.G."/>
        </authorList>
    </citation>
    <scope>NUCLEOTIDE SEQUENCE [LARGE SCALE GENOMIC DNA]</scope>
    <source>
        <strain evidence="3 4">UAMH 9510</strain>
    </source>
</reference>
<dbReference type="GO" id="GO:0070372">
    <property type="term" value="P:regulation of ERK1 and ERK2 cascade"/>
    <property type="evidence" value="ECO:0007669"/>
    <property type="project" value="TreeGrafter"/>
</dbReference>
<dbReference type="InterPro" id="IPR020422">
    <property type="entry name" value="TYR_PHOSPHATASE_DUAL_dom"/>
</dbReference>
<dbReference type="Proteomes" id="UP000182235">
    <property type="component" value="Unassembled WGS sequence"/>
</dbReference>
<dbReference type="SUPFAM" id="SSF52799">
    <property type="entry name" value="(Phosphotyrosine protein) phosphatases II"/>
    <property type="match status" value="1"/>
</dbReference>
<dbReference type="OrthoDB" id="10252009at2759"/>
<feature type="region of interest" description="Disordered" evidence="1">
    <location>
        <begin position="274"/>
        <end position="293"/>
    </location>
</feature>
<dbReference type="PANTHER" id="PTHR46588:SF1">
    <property type="entry name" value="SERINE_THREONINE_TYROSINE-INTERACTING PROTEIN"/>
    <property type="match status" value="1"/>
</dbReference>
<comment type="caution">
    <text evidence="3">The sequence shown here is derived from an EMBL/GenBank/DDBJ whole genome shotgun (WGS) entry which is preliminary data.</text>
</comment>
<evidence type="ECO:0000256" key="1">
    <source>
        <dbReference type="SAM" id="MobiDB-lite"/>
    </source>
</evidence>